<reference evidence="10" key="1">
    <citation type="submission" date="2025-08" db="UniProtKB">
        <authorList>
            <consortium name="Ensembl"/>
        </authorList>
    </citation>
    <scope>IDENTIFICATION</scope>
</reference>
<evidence type="ECO:0000256" key="1">
    <source>
        <dbReference type="ARBA" id="ARBA00003856"/>
    </source>
</evidence>
<protein>
    <recommendedName>
        <fullName evidence="4">Inositol 1,4,5-trisphosphate receptor-interacting protein</fullName>
    </recommendedName>
</protein>
<dbReference type="SMART" id="SM01265">
    <property type="entry name" value="Mab-21"/>
    <property type="match status" value="1"/>
</dbReference>
<evidence type="ECO:0000256" key="5">
    <source>
        <dbReference type="ARBA" id="ARBA00022475"/>
    </source>
</evidence>
<keyword evidence="5" id="KW-0472">Membrane</keyword>
<dbReference type="InterPro" id="IPR026250">
    <property type="entry name" value="ITPRIP-like"/>
</dbReference>
<name>A0A8C6UQ44_9GOBI</name>
<feature type="region of interest" description="Disordered" evidence="9">
    <location>
        <begin position="34"/>
        <end position="63"/>
    </location>
</feature>
<organism evidence="10 11">
    <name type="scientific">Neogobius melanostomus</name>
    <name type="common">round goby</name>
    <dbReference type="NCBI Taxonomy" id="47308"/>
    <lineage>
        <taxon>Eukaryota</taxon>
        <taxon>Metazoa</taxon>
        <taxon>Chordata</taxon>
        <taxon>Craniata</taxon>
        <taxon>Vertebrata</taxon>
        <taxon>Euteleostomi</taxon>
        <taxon>Actinopterygii</taxon>
        <taxon>Neopterygii</taxon>
        <taxon>Teleostei</taxon>
        <taxon>Neoteleostei</taxon>
        <taxon>Acanthomorphata</taxon>
        <taxon>Gobiaria</taxon>
        <taxon>Gobiiformes</taxon>
        <taxon>Gobioidei</taxon>
        <taxon>Gobiidae</taxon>
        <taxon>Benthophilinae</taxon>
        <taxon>Neogobiini</taxon>
        <taxon>Neogobius</taxon>
    </lineage>
</organism>
<dbReference type="Proteomes" id="UP000694523">
    <property type="component" value="Unplaced"/>
</dbReference>
<sequence>MQERERALREKAKLNHEVPLNDYHQLQERETTAEHNLDLEPNDRIQEHGGDLEPTTKSKTLSRTDARIRTHQDNHLEAAEIQTENTTPTTSDTGNGIWIVWKTFSIISLIHFVWKCRRRNAQLTSKAFLYTSEYMPSVDSTTLQIFHSRFVQSDSGKKQREDEFLGGFVGDLLQSIKEVCSENGGMAIATPNLEDLRHVIVPLAPPESYFFKCLYSNKADDVLLDMQMCGHIELVKNVQIQNGCPCQASVVADEMVCLLHKDHDKIKVSPAFDKLYSNKDSNWLSKAEVAKWFQRTLRQAWSRIAFKYEFELCIGNMPGALIVRFRSGEKIIFTLNPVIATDHHSYFSITPCSPKYLDTFWSLSLSKYEDTFLNQISKLLPNNSCHMQTLEIILFLHKRQIMLTGKSALEDFHYKIALMHLLLTKNLSEWRSAFLANRLQDLFTFMMYSLKTKQLHHVLIGNPQAKAIIQLPANLVKAKPVNLFHPLVVHKTFELSLRALRGTLNFQTPDHPPYNCNEHTNMNTLDINTHLIAQLTHNYQ</sequence>
<evidence type="ECO:0000256" key="7">
    <source>
        <dbReference type="ARBA" id="ARBA00023180"/>
    </source>
</evidence>
<dbReference type="GO" id="GO:0005640">
    <property type="term" value="C:nuclear outer membrane"/>
    <property type="evidence" value="ECO:0007669"/>
    <property type="project" value="UniProtKB-SubCell"/>
</dbReference>
<evidence type="ECO:0000256" key="9">
    <source>
        <dbReference type="SAM" id="MobiDB-lite"/>
    </source>
</evidence>
<dbReference type="PANTHER" id="PTHR10656">
    <property type="entry name" value="CELL FATE DETERMINING PROTEIN MAB21-RELATED"/>
    <property type="match status" value="1"/>
</dbReference>
<comment type="function">
    <text evidence="1">Enhances Ca(2+)-mediated inhibition of inositol 1,4,5-triphosphate receptor (ITPR) Ca(2+) release.</text>
</comment>
<reference evidence="10" key="2">
    <citation type="submission" date="2025-09" db="UniProtKB">
        <authorList>
            <consortium name="Ensembl"/>
        </authorList>
    </citation>
    <scope>IDENTIFICATION</scope>
</reference>
<keyword evidence="8" id="KW-0539">Nucleus</keyword>
<dbReference type="GO" id="GO:0005886">
    <property type="term" value="C:plasma membrane"/>
    <property type="evidence" value="ECO:0007669"/>
    <property type="project" value="UniProtKB-SubCell"/>
</dbReference>
<evidence type="ECO:0000313" key="11">
    <source>
        <dbReference type="Proteomes" id="UP000694523"/>
    </source>
</evidence>
<dbReference type="InterPro" id="IPR024810">
    <property type="entry name" value="MAB21L/cGLR"/>
</dbReference>
<dbReference type="AlphaFoldDB" id="A0A8C6UQ44"/>
<dbReference type="PANTHER" id="PTHR10656:SF8">
    <property type="entry name" value="INOSITOL 1,4,5-TRISPHOSPHATE RECEPTOR-INTERACTING PROTEIN"/>
    <property type="match status" value="1"/>
</dbReference>
<keyword evidence="11" id="KW-1185">Reference proteome</keyword>
<evidence type="ECO:0000256" key="3">
    <source>
        <dbReference type="ARBA" id="ARBA00004494"/>
    </source>
</evidence>
<proteinExistence type="predicted"/>
<evidence type="ECO:0000256" key="8">
    <source>
        <dbReference type="ARBA" id="ARBA00023242"/>
    </source>
</evidence>
<evidence type="ECO:0000256" key="6">
    <source>
        <dbReference type="ARBA" id="ARBA00023054"/>
    </source>
</evidence>
<keyword evidence="5" id="KW-1003">Cell membrane</keyword>
<evidence type="ECO:0000313" key="10">
    <source>
        <dbReference type="Ensembl" id="ENSNMLP00000038757.1"/>
    </source>
</evidence>
<dbReference type="Ensembl" id="ENSNMLT00000043138.1">
    <property type="protein sequence ID" value="ENSNMLP00000038757.1"/>
    <property type="gene ID" value="ENSNMLG00000023899.1"/>
</dbReference>
<evidence type="ECO:0000256" key="2">
    <source>
        <dbReference type="ARBA" id="ARBA00004251"/>
    </source>
</evidence>
<dbReference type="Gene3D" id="1.10.1410.40">
    <property type="match status" value="1"/>
</dbReference>
<keyword evidence="7" id="KW-0325">Glycoprotein</keyword>
<dbReference type="PRINTS" id="PR02107">
    <property type="entry name" value="INOS145TPRIP"/>
</dbReference>
<comment type="subcellular location">
    <subcellularLocation>
        <location evidence="2">Cell membrane</location>
        <topology evidence="2">Single-pass type I membrane protein</topology>
    </subcellularLocation>
    <subcellularLocation>
        <location evidence="3">Nucleus outer membrane</location>
        <topology evidence="3">Single-pass type I membrane protein</topology>
    </subcellularLocation>
</comment>
<keyword evidence="6" id="KW-0175">Coiled coil</keyword>
<accession>A0A8C6UQ44</accession>
<evidence type="ECO:0000256" key="4">
    <source>
        <dbReference type="ARBA" id="ARBA00019443"/>
    </source>
</evidence>